<sequence length="364" mass="38442">MEVLHNPPEAASFIPLAEHQSHTPASFYSGPPILHHLSERCKIVILERELSKSTALSGLRPNATGAEATNGTLAGETSTPAIAATAASSDGDKEIVIDGVDVWVTSDRLLLYSQPAKTGVAIPYPSISLHAIQRLRVPGSTSTATASAADNNNVQGLYMQLATDSNDNQEDEDIEEDSTCLTIVPPPPQSQPQPQAHGQQQQQDELLTEEEENKPSQTPTQDLFAAVSACSNLHPDPTSQHGSDEEGDVDMQGDRTQQLDGSILYQNGLIIPGNNAGGLPPAMPGSGGWITAENVHEYFDEEGNWKGGDGNEGEGEGEGPGEGSLGPGAGTVRPREERVEENAEGGADAGAGEGEEETKWRRTE</sequence>
<evidence type="ECO:0000313" key="6">
    <source>
        <dbReference type="EMBL" id="PGH36651.1"/>
    </source>
</evidence>
<feature type="region of interest" description="Disordered" evidence="5">
    <location>
        <begin position="231"/>
        <end position="253"/>
    </location>
</feature>
<dbReference type="InterPro" id="IPR039924">
    <property type="entry name" value="ICln/Lot5/Saf5"/>
</dbReference>
<dbReference type="InterPro" id="IPR011993">
    <property type="entry name" value="PH-like_dom_sf"/>
</dbReference>
<dbReference type="PANTHER" id="PTHR21399:SF0">
    <property type="entry name" value="METHYLOSOME SUBUNIT PICLN"/>
    <property type="match status" value="1"/>
</dbReference>
<keyword evidence="3" id="KW-0963">Cytoplasm</keyword>
<evidence type="ECO:0000256" key="1">
    <source>
        <dbReference type="ARBA" id="ARBA00004123"/>
    </source>
</evidence>
<dbReference type="GO" id="GO:0000387">
    <property type="term" value="P:spliceosomal snRNP assembly"/>
    <property type="evidence" value="ECO:0007669"/>
    <property type="project" value="TreeGrafter"/>
</dbReference>
<dbReference type="Pfam" id="PF03517">
    <property type="entry name" value="Voldacs"/>
    <property type="match status" value="1"/>
</dbReference>
<dbReference type="Proteomes" id="UP000226031">
    <property type="component" value="Unassembled WGS sequence"/>
</dbReference>
<reference evidence="6 7" key="1">
    <citation type="submission" date="2017-10" db="EMBL/GenBank/DDBJ databases">
        <title>Comparative genomics in systemic dimorphic fungi from Ajellomycetaceae.</title>
        <authorList>
            <person name="Munoz J.F."/>
            <person name="Mcewen J.G."/>
            <person name="Clay O.K."/>
            <person name="Cuomo C.A."/>
        </authorList>
    </citation>
    <scope>NUCLEOTIDE SEQUENCE [LARGE SCALE GENOMIC DNA]</scope>
    <source>
        <strain evidence="6 7">UAMH4076</strain>
    </source>
</reference>
<comment type="caution">
    <text evidence="6">The sequence shown here is derived from an EMBL/GenBank/DDBJ whole genome shotgun (WGS) entry which is preliminary data.</text>
</comment>
<dbReference type="GO" id="GO:0034715">
    <property type="term" value="C:pICln-Sm protein complex"/>
    <property type="evidence" value="ECO:0007669"/>
    <property type="project" value="TreeGrafter"/>
</dbReference>
<name>A0A2B7ZTC9_9EURO</name>
<evidence type="ECO:0000256" key="2">
    <source>
        <dbReference type="ARBA" id="ARBA00004496"/>
    </source>
</evidence>
<accession>A0A2B7ZTC9</accession>
<evidence type="ECO:0000256" key="5">
    <source>
        <dbReference type="SAM" id="MobiDB-lite"/>
    </source>
</evidence>
<dbReference type="GO" id="GO:0005681">
    <property type="term" value="C:spliceosomal complex"/>
    <property type="evidence" value="ECO:0007669"/>
    <property type="project" value="TreeGrafter"/>
</dbReference>
<dbReference type="Gene3D" id="2.30.29.30">
    <property type="entry name" value="Pleckstrin-homology domain (PH domain)/Phosphotyrosine-binding domain (PTB)"/>
    <property type="match status" value="1"/>
</dbReference>
<keyword evidence="7" id="KW-1185">Reference proteome</keyword>
<dbReference type="EMBL" id="PDND01000005">
    <property type="protein sequence ID" value="PGH36651.1"/>
    <property type="molecule type" value="Genomic_DNA"/>
</dbReference>
<dbReference type="AlphaFoldDB" id="A0A2B7ZTC9"/>
<feature type="region of interest" description="Disordered" evidence="5">
    <location>
        <begin position="299"/>
        <end position="364"/>
    </location>
</feature>
<keyword evidence="4" id="KW-0539">Nucleus</keyword>
<comment type="subcellular location">
    <subcellularLocation>
        <location evidence="2">Cytoplasm</location>
    </subcellularLocation>
    <subcellularLocation>
        <location evidence="1">Nucleus</location>
    </subcellularLocation>
</comment>
<dbReference type="GO" id="GO:0005829">
    <property type="term" value="C:cytosol"/>
    <property type="evidence" value="ECO:0007669"/>
    <property type="project" value="TreeGrafter"/>
</dbReference>
<gene>
    <name evidence="6" type="ORF">GX50_00513</name>
</gene>
<dbReference type="PANTHER" id="PTHR21399">
    <property type="entry name" value="CHLORIDE CONDUCTANCE REGULATORY PROTEIN ICLN"/>
    <property type="match status" value="1"/>
</dbReference>
<proteinExistence type="predicted"/>
<evidence type="ECO:0000313" key="7">
    <source>
        <dbReference type="Proteomes" id="UP000226031"/>
    </source>
</evidence>
<feature type="compositionally biased region" description="Low complexity" evidence="5">
    <location>
        <begin position="192"/>
        <end position="203"/>
    </location>
</feature>
<evidence type="ECO:0000256" key="4">
    <source>
        <dbReference type="ARBA" id="ARBA00023242"/>
    </source>
</evidence>
<feature type="compositionally biased region" description="Gly residues" evidence="5">
    <location>
        <begin position="320"/>
        <end position="329"/>
    </location>
</feature>
<organism evidence="6 7">
    <name type="scientific">[Emmonsia] crescens</name>
    <dbReference type="NCBI Taxonomy" id="73230"/>
    <lineage>
        <taxon>Eukaryota</taxon>
        <taxon>Fungi</taxon>
        <taxon>Dikarya</taxon>
        <taxon>Ascomycota</taxon>
        <taxon>Pezizomycotina</taxon>
        <taxon>Eurotiomycetes</taxon>
        <taxon>Eurotiomycetidae</taxon>
        <taxon>Onygenales</taxon>
        <taxon>Ajellomycetaceae</taxon>
        <taxon>Emergomyces</taxon>
    </lineage>
</organism>
<feature type="compositionally biased region" description="Acidic residues" evidence="5">
    <location>
        <begin position="167"/>
        <end position="178"/>
    </location>
</feature>
<evidence type="ECO:0000256" key="3">
    <source>
        <dbReference type="ARBA" id="ARBA00022490"/>
    </source>
</evidence>
<dbReference type="GO" id="GO:0045292">
    <property type="term" value="P:mRNA cis splicing, via spliceosome"/>
    <property type="evidence" value="ECO:0007669"/>
    <property type="project" value="TreeGrafter"/>
</dbReference>
<dbReference type="VEuPathDB" id="FungiDB:EMCG_00862"/>
<protein>
    <submittedName>
        <fullName evidence="6">Chloride channel, nucleotide-sensitive, 1A</fullName>
    </submittedName>
</protein>
<feature type="region of interest" description="Disordered" evidence="5">
    <location>
        <begin position="165"/>
        <end position="219"/>
    </location>
</feature>